<dbReference type="Gene3D" id="1.10.150.20">
    <property type="entry name" value="5' to 3' exonuclease, C-terminal subdomain"/>
    <property type="match status" value="1"/>
</dbReference>
<dbReference type="PANTHER" id="PTHR45873">
    <property type="entry name" value="DNA POLYMERASE ETA"/>
    <property type="match status" value="1"/>
</dbReference>
<feature type="coiled-coil region" evidence="15">
    <location>
        <begin position="847"/>
        <end position="878"/>
    </location>
</feature>
<dbReference type="GO" id="GO:0035861">
    <property type="term" value="C:site of double-strand break"/>
    <property type="evidence" value="ECO:0007669"/>
    <property type="project" value="TreeGrafter"/>
</dbReference>
<comment type="subcellular location">
    <subcellularLocation>
        <location evidence="2">Nucleus</location>
    </subcellularLocation>
</comment>
<evidence type="ECO:0000256" key="3">
    <source>
        <dbReference type="ARBA" id="ARBA00010066"/>
    </source>
</evidence>
<comment type="caution">
    <text evidence="19">The sequence shown here is derived from an EMBL/GenBank/DDBJ whole genome shotgun (WGS) entry which is preliminary data.</text>
</comment>
<keyword evidence="4" id="KW-0813">Transport</keyword>
<name>A0A5N6L4R3_9ROSI</name>
<keyword evidence="13" id="KW-0539">Nucleus</keyword>
<dbReference type="GO" id="GO:0003887">
    <property type="term" value="F:DNA-directed DNA polymerase activity"/>
    <property type="evidence" value="ECO:0007669"/>
    <property type="project" value="TreeGrafter"/>
</dbReference>
<dbReference type="FunFam" id="1.10.150.20:FF:000014">
    <property type="entry name" value="Polymerase (DNA directed), eta"/>
    <property type="match status" value="1"/>
</dbReference>
<dbReference type="InterPro" id="IPR005124">
    <property type="entry name" value="V-ATPase_G"/>
</dbReference>
<evidence type="ECO:0000313" key="20">
    <source>
        <dbReference type="Proteomes" id="UP000327013"/>
    </source>
</evidence>
<dbReference type="GO" id="GO:0016471">
    <property type="term" value="C:vacuolar proton-transporting V-type ATPase complex"/>
    <property type="evidence" value="ECO:0007669"/>
    <property type="project" value="InterPro"/>
</dbReference>
<feature type="region of interest" description="Disordered" evidence="16">
    <location>
        <begin position="898"/>
        <end position="919"/>
    </location>
</feature>
<feature type="domain" description="UmuC" evidence="17">
    <location>
        <begin position="112"/>
        <end position="335"/>
    </location>
</feature>
<comment type="function">
    <text evidence="1">Catalytic subunit of the peripheral V1 complex of vacuolar ATPase (V-ATPase). V-ATPase is responsible for acidifying a variety of intracellular compartments in eukaryotic cells.</text>
</comment>
<keyword evidence="7" id="KW-0227">DNA damage</keyword>
<dbReference type="Pfam" id="PF11799">
    <property type="entry name" value="IMS_C"/>
    <property type="match status" value="1"/>
</dbReference>
<keyword evidence="5" id="KW-0808">Transferase</keyword>
<dbReference type="Pfam" id="PF00817">
    <property type="entry name" value="IMS"/>
    <property type="match status" value="1"/>
</dbReference>
<feature type="compositionally biased region" description="Gly residues" evidence="16">
    <location>
        <begin position="695"/>
        <end position="704"/>
    </location>
</feature>
<dbReference type="Gene3D" id="1.20.5.2950">
    <property type="match status" value="1"/>
</dbReference>
<evidence type="ECO:0000256" key="2">
    <source>
        <dbReference type="ARBA" id="ARBA00004123"/>
    </source>
</evidence>
<accession>A0A5N6L4R3</accession>
<dbReference type="SUPFAM" id="SSF100879">
    <property type="entry name" value="Lesion bypass DNA polymerase (Y-family), little finger domain"/>
    <property type="match status" value="1"/>
</dbReference>
<evidence type="ECO:0000256" key="9">
    <source>
        <dbReference type="ARBA" id="ARBA00022781"/>
    </source>
</evidence>
<dbReference type="InterPro" id="IPR043502">
    <property type="entry name" value="DNA/RNA_pol_sf"/>
</dbReference>
<keyword evidence="20" id="KW-1185">Reference proteome</keyword>
<dbReference type="PROSITE" id="PS51907">
    <property type="entry name" value="ZF_UBZ3"/>
    <property type="match status" value="1"/>
</dbReference>
<dbReference type="GO" id="GO:0006281">
    <property type="term" value="P:DNA repair"/>
    <property type="evidence" value="ECO:0007669"/>
    <property type="project" value="UniProtKB-KW"/>
</dbReference>
<reference evidence="19 20" key="1">
    <citation type="submission" date="2019-06" db="EMBL/GenBank/DDBJ databases">
        <title>A chromosomal-level reference genome of Carpinus fangiana (Coryloideae, Betulaceae).</title>
        <authorList>
            <person name="Yang X."/>
            <person name="Wang Z."/>
            <person name="Zhang L."/>
            <person name="Hao G."/>
            <person name="Liu J."/>
            <person name="Yang Y."/>
        </authorList>
    </citation>
    <scope>NUCLEOTIDE SEQUENCE [LARGE SCALE GENOMIC DNA]</scope>
    <source>
        <strain evidence="19">Cfa_2016G</strain>
        <tissue evidence="19">Leaf</tissue>
    </source>
</reference>
<dbReference type="GO" id="GO:0005634">
    <property type="term" value="C:nucleus"/>
    <property type="evidence" value="ECO:0007669"/>
    <property type="project" value="UniProtKB-SubCell"/>
</dbReference>
<dbReference type="SUPFAM" id="SSF56672">
    <property type="entry name" value="DNA/RNA polymerases"/>
    <property type="match status" value="1"/>
</dbReference>
<dbReference type="EMBL" id="VIBQ01000099">
    <property type="protein sequence ID" value="KAB8754780.1"/>
    <property type="molecule type" value="Genomic_DNA"/>
</dbReference>
<evidence type="ECO:0000256" key="1">
    <source>
        <dbReference type="ARBA" id="ARBA00003847"/>
    </source>
</evidence>
<dbReference type="PANTHER" id="PTHR45873:SF1">
    <property type="entry name" value="DNA POLYMERASE ETA"/>
    <property type="match status" value="1"/>
</dbReference>
<evidence type="ECO:0000256" key="11">
    <source>
        <dbReference type="ARBA" id="ARBA00023065"/>
    </source>
</evidence>
<evidence type="ECO:0000256" key="5">
    <source>
        <dbReference type="ARBA" id="ARBA00022679"/>
    </source>
</evidence>
<dbReference type="GO" id="GO:0005657">
    <property type="term" value="C:replication fork"/>
    <property type="evidence" value="ECO:0007669"/>
    <property type="project" value="TreeGrafter"/>
</dbReference>
<dbReference type="InterPro" id="IPR036775">
    <property type="entry name" value="DNA_pol_Y-fam_lit_finger_sf"/>
</dbReference>
<comment type="similarity">
    <text evidence="3">Belongs to the V-ATPase G subunit family.</text>
</comment>
<dbReference type="FunFam" id="3.30.1490.100:FF:000009">
    <property type="entry name" value="DNA polymerase eta subunit"/>
    <property type="match status" value="1"/>
</dbReference>
<dbReference type="OrthoDB" id="5723at2759"/>
<dbReference type="InterPro" id="IPR001126">
    <property type="entry name" value="UmuC"/>
</dbReference>
<evidence type="ECO:0000256" key="12">
    <source>
        <dbReference type="ARBA" id="ARBA00023204"/>
    </source>
</evidence>
<dbReference type="Pfam" id="PF03179">
    <property type="entry name" value="V-ATPase_G"/>
    <property type="match status" value="1"/>
</dbReference>
<dbReference type="AlphaFoldDB" id="A0A5N6L4R3"/>
<keyword evidence="9" id="KW-0375">Hydrogen ion transport</keyword>
<dbReference type="Gene3D" id="3.30.70.270">
    <property type="match status" value="1"/>
</dbReference>
<keyword evidence="10" id="KW-0862">Zinc</keyword>
<dbReference type="Pfam" id="PF21704">
    <property type="entry name" value="POLH-Rev1_HhH"/>
    <property type="match status" value="1"/>
</dbReference>
<evidence type="ECO:0000256" key="8">
    <source>
        <dbReference type="ARBA" id="ARBA00022771"/>
    </source>
</evidence>
<dbReference type="InterPro" id="IPR052230">
    <property type="entry name" value="DNA_polymerase_eta"/>
</dbReference>
<keyword evidence="8" id="KW-0863">Zinc-finger</keyword>
<dbReference type="GO" id="GO:0046961">
    <property type="term" value="F:proton-transporting ATPase activity, rotational mechanism"/>
    <property type="evidence" value="ECO:0007669"/>
    <property type="project" value="InterPro"/>
</dbReference>
<dbReference type="GO" id="GO:0003684">
    <property type="term" value="F:damaged DNA binding"/>
    <property type="evidence" value="ECO:0007669"/>
    <property type="project" value="InterPro"/>
</dbReference>
<sequence>MVSSIRSQTDVINLSRLTRPTLWTISSSICTSSHATQYTSACLSWMIRCLKSQNVILSTIHSILAGCLTLVLSRPPQISIYIQAPLLPRILIPILSSSCNSIDRFGLFLCTAREYGLSRHVTITEAQKACPEIILQHVATWREGDEKWAYHDDAFKNIATHKVSLDPYRLQSRRILATIKDYLPATPVQRVEKASIDEVFLDLSAQIHAMLLEQYPELRGPAPYDDPTEKLPAPPTTALDWQTDGLVDLDADQQEEDAPDWDDLALNLGAEIIRKVRATVREQLHYTCSAGLARNKFLAKLGAGHKKPNQQTIIRNRAVQHFLNDMKFTKIRNLGGKLGEEVTSKFGTELVKDLLDISLEQFKKKLGDDTGMWLYHTIRGEDLSEVSSRTQIKSMLSAKSFRPSINTFDQGLKWLRIFAADIFSRLVEEGVLENKRRPKTINLHHRQSGQTRSKQAPIPGGRPIDEAGLFELAKSLLAQVIVDGRAWPCANLSLSVGGFEDGLTGNRGIGDFLVRGEEAKAIQFQPRLLEESTAPEAGRPEKRRRVEEPTINRFFAKQEHSWPDGDEDPVDFEEVPSAQADHSRTVFDPHRPLDIEVAAERNDIEPMAPLSSPLNSDQNESFALAEQNETQTVLEKYFCKRCNKSLDLDQRAEHEDWHFAKDMQDEEQAATTAAQQSQPTPRTVQNQKPGRGRGRPPGGGGSSKGGEKGQSNFDDWLFSKATFKKDLWEHRSGRMEILFVSSGIVLLVTSVRSLVADGQTTYTLLPNLGKVDEYDNTDGSKCCASQSLAESVPQANAPPRLASSPALFDNGAIATVNLIFQGNTPEARDELTTMVEPEDLLHALDRTKRVKDAKTEAQKEIEDYRKQKEDEFQKYEQEVRTPGNIRLTLLPHMQLTREDSNLAATSKPRRMPIKRPMSN</sequence>
<evidence type="ECO:0000256" key="16">
    <source>
        <dbReference type="SAM" id="MobiDB-lite"/>
    </source>
</evidence>
<feature type="domain" description="UBZ3-type" evidence="18">
    <location>
        <begin position="632"/>
        <end position="666"/>
    </location>
</feature>
<keyword evidence="6" id="KW-0479">Metal-binding</keyword>
<evidence type="ECO:0000256" key="13">
    <source>
        <dbReference type="ARBA" id="ARBA00023242"/>
    </source>
</evidence>
<dbReference type="InterPro" id="IPR017961">
    <property type="entry name" value="DNA_pol_Y-fam_little_finger"/>
</dbReference>
<evidence type="ECO:0000256" key="14">
    <source>
        <dbReference type="ARBA" id="ARBA00044975"/>
    </source>
</evidence>
<organism evidence="19 20">
    <name type="scientific">Carpinus fangiana</name>
    <dbReference type="NCBI Taxonomy" id="176857"/>
    <lineage>
        <taxon>Eukaryota</taxon>
        <taxon>Viridiplantae</taxon>
        <taxon>Streptophyta</taxon>
        <taxon>Embryophyta</taxon>
        <taxon>Tracheophyta</taxon>
        <taxon>Spermatophyta</taxon>
        <taxon>Magnoliopsida</taxon>
        <taxon>eudicotyledons</taxon>
        <taxon>Gunneridae</taxon>
        <taxon>Pentapetalae</taxon>
        <taxon>rosids</taxon>
        <taxon>fabids</taxon>
        <taxon>Fagales</taxon>
        <taxon>Betulaceae</taxon>
        <taxon>Carpinus</taxon>
    </lineage>
</organism>
<feature type="region of interest" description="Disordered" evidence="16">
    <location>
        <begin position="665"/>
        <end position="711"/>
    </location>
</feature>
<dbReference type="Proteomes" id="UP000327013">
    <property type="component" value="Unassembled WGS sequence"/>
</dbReference>
<proteinExistence type="inferred from homology"/>
<dbReference type="Gene3D" id="3.30.1490.100">
    <property type="entry name" value="DNA polymerase, Y-family, little finger domain"/>
    <property type="match status" value="1"/>
</dbReference>
<keyword evidence="12" id="KW-0234">DNA repair</keyword>
<evidence type="ECO:0000256" key="7">
    <source>
        <dbReference type="ARBA" id="ARBA00022763"/>
    </source>
</evidence>
<evidence type="ECO:0000256" key="10">
    <source>
        <dbReference type="ARBA" id="ARBA00022833"/>
    </source>
</evidence>
<dbReference type="GO" id="GO:0009314">
    <property type="term" value="P:response to radiation"/>
    <property type="evidence" value="ECO:0007669"/>
    <property type="project" value="TreeGrafter"/>
</dbReference>
<protein>
    <recommendedName>
        <fullName evidence="14">DNA polymerase eta</fullName>
    </recommendedName>
</protein>
<dbReference type="GO" id="GO:0008270">
    <property type="term" value="F:zinc ion binding"/>
    <property type="evidence" value="ECO:0007669"/>
    <property type="project" value="UniProtKB-KW"/>
</dbReference>
<dbReference type="PROSITE" id="PS50173">
    <property type="entry name" value="UMUC"/>
    <property type="match status" value="1"/>
</dbReference>
<evidence type="ECO:0000259" key="17">
    <source>
        <dbReference type="PROSITE" id="PS50173"/>
    </source>
</evidence>
<gene>
    <name evidence="19" type="ORF">FH972_026568</name>
</gene>
<dbReference type="InterPro" id="IPR043128">
    <property type="entry name" value="Rev_trsase/Diguanyl_cyclase"/>
</dbReference>
<dbReference type="GO" id="GO:0042276">
    <property type="term" value="P:error-prone translesion synthesis"/>
    <property type="evidence" value="ECO:0007669"/>
    <property type="project" value="TreeGrafter"/>
</dbReference>
<evidence type="ECO:0000256" key="4">
    <source>
        <dbReference type="ARBA" id="ARBA00022448"/>
    </source>
</evidence>
<evidence type="ECO:0000313" key="19">
    <source>
        <dbReference type="EMBL" id="KAB8754780.1"/>
    </source>
</evidence>
<keyword evidence="15" id="KW-0175">Coiled coil</keyword>
<evidence type="ECO:0000256" key="6">
    <source>
        <dbReference type="ARBA" id="ARBA00022723"/>
    </source>
</evidence>
<keyword evidence="11" id="KW-0406">Ion transport</keyword>
<evidence type="ECO:0000259" key="18">
    <source>
        <dbReference type="PROSITE" id="PS51907"/>
    </source>
</evidence>
<evidence type="ECO:0000256" key="15">
    <source>
        <dbReference type="SAM" id="Coils"/>
    </source>
</evidence>
<dbReference type="InterPro" id="IPR041298">
    <property type="entry name" value="UBZ3"/>
</dbReference>
<feature type="compositionally biased region" description="Low complexity" evidence="16">
    <location>
        <begin position="669"/>
        <end position="689"/>
    </location>
</feature>
<dbReference type="Pfam" id="PF18439">
    <property type="entry name" value="zf_UBZ"/>
    <property type="match status" value="1"/>
</dbReference>